<comment type="catalytic activity">
    <reaction evidence="7 8">
        <text>heme b + (2E,6E)-farnesyl diphosphate + H2O = Fe(II)-heme o + diphosphate</text>
        <dbReference type="Rhea" id="RHEA:28070"/>
        <dbReference type="ChEBI" id="CHEBI:15377"/>
        <dbReference type="ChEBI" id="CHEBI:33019"/>
        <dbReference type="ChEBI" id="CHEBI:60344"/>
        <dbReference type="ChEBI" id="CHEBI:60530"/>
        <dbReference type="ChEBI" id="CHEBI:175763"/>
        <dbReference type="EC" id="2.5.1.141"/>
    </reaction>
</comment>
<gene>
    <name evidence="8" type="primary">ctaB</name>
    <name evidence="10" type="ORF">C7459_108159</name>
</gene>
<feature type="compositionally biased region" description="Polar residues" evidence="9">
    <location>
        <begin position="1"/>
        <end position="15"/>
    </location>
</feature>
<dbReference type="Pfam" id="PF01040">
    <property type="entry name" value="UbiA"/>
    <property type="match status" value="1"/>
</dbReference>
<sequence length="313" mass="34288">MEQMTQVASTPQHRTNPVMEPGPLSETGTWRDFVSVTKVGITVANLMTVFAGLWLSSAGEASGLMILWTLLGTALVIMSGTCLNNYIDRDLDRYMDRTAKRALAAGTLNPKTVLGMGIGFAVVGSAILTFFVNPLTAVIGLIGLFDYVVIYTMWLKRTSTLSTIGGAISGAVPIVMGWTAFSNNLEIGAWTLFLIMFLWQSPHTLALSIRRSEDYGKAGIPVLPVVKGFEVTKRHMMRWVAAMIPASLLVREFTYANNAFVVTMLVLGFVWFAHTLTGFFAKDTIRWARQSFVISLIYLTAMNIVLIVGASLL</sequence>
<dbReference type="InterPro" id="IPR044878">
    <property type="entry name" value="UbiA_sf"/>
</dbReference>
<keyword evidence="11" id="KW-1185">Reference proteome</keyword>
<feature type="transmembrane region" description="Helical" evidence="8">
    <location>
        <begin position="161"/>
        <end position="181"/>
    </location>
</feature>
<evidence type="ECO:0000313" key="11">
    <source>
        <dbReference type="Proteomes" id="UP000245634"/>
    </source>
</evidence>
<dbReference type="Proteomes" id="UP000245634">
    <property type="component" value="Unassembled WGS sequence"/>
</dbReference>
<feature type="transmembrane region" description="Helical" evidence="8">
    <location>
        <begin position="259"/>
        <end position="280"/>
    </location>
</feature>
<reference evidence="10 11" key="1">
    <citation type="submission" date="2018-05" db="EMBL/GenBank/DDBJ databases">
        <title>Genomic Encyclopedia of Type Strains, Phase IV (KMG-IV): sequencing the most valuable type-strain genomes for metagenomic binning, comparative biology and taxonomic classification.</title>
        <authorList>
            <person name="Goeker M."/>
        </authorList>
    </citation>
    <scope>NUCLEOTIDE SEQUENCE [LARGE SCALE GENOMIC DNA]</scope>
    <source>
        <strain evidence="10 11">DSM 18773</strain>
    </source>
</reference>
<dbReference type="RefSeq" id="WP_109689150.1">
    <property type="nucleotide sequence ID" value="NZ_QGGL01000008.1"/>
</dbReference>
<evidence type="ECO:0000256" key="5">
    <source>
        <dbReference type="ARBA" id="ARBA00023133"/>
    </source>
</evidence>
<dbReference type="InterPro" id="IPR030470">
    <property type="entry name" value="UbiA_prenylTrfase_CS"/>
</dbReference>
<dbReference type="UniPathway" id="UPA00834">
    <property type="reaction ID" value="UER00712"/>
</dbReference>
<dbReference type="OrthoDB" id="9814417at2"/>
<dbReference type="GO" id="GO:0048034">
    <property type="term" value="P:heme O biosynthetic process"/>
    <property type="evidence" value="ECO:0007669"/>
    <property type="project" value="UniProtKB-UniRule"/>
</dbReference>
<feature type="transmembrane region" description="Helical" evidence="8">
    <location>
        <begin position="39"/>
        <end position="59"/>
    </location>
</feature>
<dbReference type="PROSITE" id="PS00943">
    <property type="entry name" value="UBIA"/>
    <property type="match status" value="1"/>
</dbReference>
<dbReference type="GO" id="GO:0008495">
    <property type="term" value="F:protoheme IX farnesyltransferase activity"/>
    <property type="evidence" value="ECO:0007669"/>
    <property type="project" value="UniProtKB-UniRule"/>
</dbReference>
<dbReference type="GO" id="GO:0005886">
    <property type="term" value="C:plasma membrane"/>
    <property type="evidence" value="ECO:0007669"/>
    <property type="project" value="UniProtKB-SubCell"/>
</dbReference>
<name>A0A316D8G0_9BACL</name>
<keyword evidence="4 8" id="KW-1133">Transmembrane helix</keyword>
<dbReference type="HAMAP" id="MF_00154">
    <property type="entry name" value="CyoE_CtaB"/>
    <property type="match status" value="1"/>
</dbReference>
<dbReference type="InterPro" id="IPR006369">
    <property type="entry name" value="Protohaem_IX_farnesylTrfase"/>
</dbReference>
<comment type="caution">
    <text evidence="10">The sequence shown here is derived from an EMBL/GenBank/DDBJ whole genome shotgun (WGS) entry which is preliminary data.</text>
</comment>
<keyword evidence="8" id="KW-1003">Cell membrane</keyword>
<evidence type="ECO:0000256" key="8">
    <source>
        <dbReference type="HAMAP-Rule" id="MF_00154"/>
    </source>
</evidence>
<dbReference type="InterPro" id="IPR000537">
    <property type="entry name" value="UbiA_prenyltransferase"/>
</dbReference>
<feature type="transmembrane region" description="Helical" evidence="8">
    <location>
        <begin position="292"/>
        <end position="312"/>
    </location>
</feature>
<comment type="pathway">
    <text evidence="8">Porphyrin-containing compound metabolism; heme O biosynthesis; heme O from protoheme: step 1/1.</text>
</comment>
<comment type="miscellaneous">
    <text evidence="8">Carbon 2 of the heme B porphyrin ring is defined according to the Fischer nomenclature.</text>
</comment>
<organism evidence="10 11">
    <name type="scientific">Tumebacillus permanentifrigoris</name>
    <dbReference type="NCBI Taxonomy" id="378543"/>
    <lineage>
        <taxon>Bacteria</taxon>
        <taxon>Bacillati</taxon>
        <taxon>Bacillota</taxon>
        <taxon>Bacilli</taxon>
        <taxon>Bacillales</taxon>
        <taxon>Alicyclobacillaceae</taxon>
        <taxon>Tumebacillus</taxon>
    </lineage>
</organism>
<accession>A0A316D8G0</accession>
<keyword evidence="3 8" id="KW-0812">Transmembrane</keyword>
<evidence type="ECO:0000256" key="1">
    <source>
        <dbReference type="ARBA" id="ARBA00004141"/>
    </source>
</evidence>
<feature type="region of interest" description="Disordered" evidence="9">
    <location>
        <begin position="1"/>
        <end position="22"/>
    </location>
</feature>
<dbReference type="PANTHER" id="PTHR43448">
    <property type="entry name" value="PROTOHEME IX FARNESYLTRANSFERASE, MITOCHONDRIAL"/>
    <property type="match status" value="1"/>
</dbReference>
<feature type="transmembrane region" description="Helical" evidence="8">
    <location>
        <begin position="65"/>
        <end position="87"/>
    </location>
</feature>
<dbReference type="NCBIfam" id="TIGR01473">
    <property type="entry name" value="cyoE_ctaB"/>
    <property type="match status" value="1"/>
</dbReference>
<comment type="subunit">
    <text evidence="8">Interacts with CtaA.</text>
</comment>
<comment type="function">
    <text evidence="8">Converts heme B (protoheme IX) to heme O by substitution of the vinyl group on carbon 2 of heme B porphyrin ring with a hydroxyethyl farnesyl side group.</text>
</comment>
<dbReference type="EMBL" id="QGGL01000008">
    <property type="protein sequence ID" value="PWK13139.1"/>
    <property type="molecule type" value="Genomic_DNA"/>
</dbReference>
<comment type="subcellular location">
    <subcellularLocation>
        <location evidence="8">Cell membrane</location>
        <topology evidence="8">Multi-pass membrane protein</topology>
    </subcellularLocation>
    <subcellularLocation>
        <location evidence="1">Membrane</location>
        <topology evidence="1">Multi-pass membrane protein</topology>
    </subcellularLocation>
</comment>
<feature type="transmembrane region" description="Helical" evidence="8">
    <location>
        <begin position="187"/>
        <end position="207"/>
    </location>
</feature>
<feature type="transmembrane region" description="Helical" evidence="8">
    <location>
        <begin position="137"/>
        <end position="154"/>
    </location>
</feature>
<evidence type="ECO:0000256" key="2">
    <source>
        <dbReference type="ARBA" id="ARBA00022679"/>
    </source>
</evidence>
<protein>
    <recommendedName>
        <fullName evidence="8">Protoheme IX farnesyltransferase</fullName>
        <ecNumber evidence="8">2.5.1.141</ecNumber>
    </recommendedName>
    <alternativeName>
        <fullName evidence="8">Heme B farnesyltransferase</fullName>
    </alternativeName>
    <alternativeName>
        <fullName evidence="8">Heme O synthase</fullName>
    </alternativeName>
</protein>
<proteinExistence type="inferred from homology"/>
<evidence type="ECO:0000256" key="4">
    <source>
        <dbReference type="ARBA" id="ARBA00022989"/>
    </source>
</evidence>
<evidence type="ECO:0000256" key="7">
    <source>
        <dbReference type="ARBA" id="ARBA00047690"/>
    </source>
</evidence>
<dbReference type="EC" id="2.5.1.141" evidence="8"/>
<keyword evidence="2 8" id="KW-0808">Transferase</keyword>
<dbReference type="PANTHER" id="PTHR43448:SF2">
    <property type="entry name" value="PROTOHEME IX FARNESYLTRANSFERASE, MITOCHONDRIAL"/>
    <property type="match status" value="1"/>
</dbReference>
<keyword evidence="5 8" id="KW-0350">Heme biosynthesis</keyword>
<evidence type="ECO:0000313" key="10">
    <source>
        <dbReference type="EMBL" id="PWK13139.1"/>
    </source>
</evidence>
<evidence type="ECO:0000256" key="6">
    <source>
        <dbReference type="ARBA" id="ARBA00023136"/>
    </source>
</evidence>
<dbReference type="AlphaFoldDB" id="A0A316D8G0"/>
<evidence type="ECO:0000256" key="9">
    <source>
        <dbReference type="SAM" id="MobiDB-lite"/>
    </source>
</evidence>
<comment type="similarity">
    <text evidence="8">Belongs to the UbiA prenyltransferase family. Protoheme IX farnesyltransferase subfamily.</text>
</comment>
<keyword evidence="6 8" id="KW-0472">Membrane</keyword>
<dbReference type="CDD" id="cd13957">
    <property type="entry name" value="PT_UbiA_Cox10"/>
    <property type="match status" value="1"/>
</dbReference>
<evidence type="ECO:0000256" key="3">
    <source>
        <dbReference type="ARBA" id="ARBA00022692"/>
    </source>
</evidence>
<feature type="transmembrane region" description="Helical" evidence="8">
    <location>
        <begin position="108"/>
        <end position="131"/>
    </location>
</feature>
<dbReference type="Gene3D" id="1.10.357.140">
    <property type="entry name" value="UbiA prenyltransferase"/>
    <property type="match status" value="1"/>
</dbReference>